<sequence length="450" mass="51155">MHIDLNSCFATIEQQANPLLRGKPIVVAAYTTPRGCILAPSIEAKKYGVKTGMQVQEGKLLCPKLIVLPSDPPKYRFVNRALLKLFNEYSPEVSVRSIDEMLLNFSYFLSSFDPVILGRIRQAAETTPESEKIRTDPGQARITILSERSLIDIAHEIKRRIKSEIGEWLTVSIGISTNPYLAKLAAGIHKPDGLDEINESNILNILSSLKLVDLPYIKERNALRLLSVGIKTPVDFYFASLQQLKTAFQSINGYYWHLRLHGLAVDEVEWQRKSIGHQYALPKRTTNVKEIEQLLCKLVEKVGRRLRDNNLTACGMHLAIGYDDGFWHLGHKFPQKMYASSDLFAASKILLKEALPLKPVRSLAITCFALEENLYTQTSIFQDELKKRAITKAMDRVNDKWGEFSVIPGTMLGIQREGKILDRIAFGRVMDMPEIVLKEETRWKRERYAP</sequence>
<feature type="domain" description="UmuC" evidence="2">
    <location>
        <begin position="1"/>
        <end position="218"/>
    </location>
</feature>
<dbReference type="Gene3D" id="3.30.70.270">
    <property type="match status" value="2"/>
</dbReference>
<dbReference type="GO" id="GO:0003887">
    <property type="term" value="F:DNA-directed DNA polymerase activity"/>
    <property type="evidence" value="ECO:0007669"/>
    <property type="project" value="UniProtKB-KW"/>
</dbReference>
<dbReference type="GO" id="GO:0003684">
    <property type="term" value="F:damaged DNA binding"/>
    <property type="evidence" value="ECO:0007669"/>
    <property type="project" value="InterPro"/>
</dbReference>
<keyword evidence="3" id="KW-0239">DNA-directed DNA polymerase</keyword>
<dbReference type="Pfam" id="PF11799">
    <property type="entry name" value="IMS_C"/>
    <property type="match status" value="1"/>
</dbReference>
<dbReference type="GO" id="GO:0009432">
    <property type="term" value="P:SOS response"/>
    <property type="evidence" value="ECO:0007669"/>
    <property type="project" value="TreeGrafter"/>
</dbReference>
<reference evidence="3 4" key="1">
    <citation type="journal article" date="2015" name="Nature">
        <title>rRNA introns, odd ribosomes, and small enigmatic genomes across a large radiation of phyla.</title>
        <authorList>
            <person name="Brown C.T."/>
            <person name="Hug L.A."/>
            <person name="Thomas B.C."/>
            <person name="Sharon I."/>
            <person name="Castelle C.J."/>
            <person name="Singh A."/>
            <person name="Wilkins M.J."/>
            <person name="Williams K.H."/>
            <person name="Banfield J.F."/>
        </authorList>
    </citation>
    <scope>NUCLEOTIDE SEQUENCE [LARGE SCALE GENOMIC DNA]</scope>
</reference>
<dbReference type="STRING" id="1618446.UV61_C0002G0077"/>
<dbReference type="InterPro" id="IPR043128">
    <property type="entry name" value="Rev_trsase/Diguanyl_cyclase"/>
</dbReference>
<dbReference type="PANTHER" id="PTHR11076:SF33">
    <property type="entry name" value="DNA POLYMERASE KAPPA"/>
    <property type="match status" value="1"/>
</dbReference>
<protein>
    <submittedName>
        <fullName evidence="3">DNA-directed DNA polymerase</fullName>
    </submittedName>
</protein>
<evidence type="ECO:0000313" key="4">
    <source>
        <dbReference type="Proteomes" id="UP000034050"/>
    </source>
</evidence>
<evidence type="ECO:0000259" key="2">
    <source>
        <dbReference type="PROSITE" id="PS50173"/>
    </source>
</evidence>
<comment type="similarity">
    <text evidence="1">Belongs to the DNA polymerase type-Y family.</text>
</comment>
<dbReference type="GO" id="GO:0006281">
    <property type="term" value="P:DNA repair"/>
    <property type="evidence" value="ECO:0007669"/>
    <property type="project" value="InterPro"/>
</dbReference>
<name>A0A0G1EWF6_9BACT</name>
<dbReference type="InterPro" id="IPR001126">
    <property type="entry name" value="UmuC"/>
</dbReference>
<dbReference type="InterPro" id="IPR017961">
    <property type="entry name" value="DNA_pol_Y-fam_little_finger"/>
</dbReference>
<dbReference type="PROSITE" id="PS50173">
    <property type="entry name" value="UMUC"/>
    <property type="match status" value="1"/>
</dbReference>
<keyword evidence="3" id="KW-0808">Transferase</keyword>
<dbReference type="Gene3D" id="3.40.1170.60">
    <property type="match status" value="1"/>
</dbReference>
<dbReference type="AlphaFoldDB" id="A0A0G1EWF6"/>
<dbReference type="GO" id="GO:0042276">
    <property type="term" value="P:error-prone translesion synthesis"/>
    <property type="evidence" value="ECO:0007669"/>
    <property type="project" value="TreeGrafter"/>
</dbReference>
<dbReference type="EMBL" id="LCFD01000002">
    <property type="protein sequence ID" value="KKS87356.1"/>
    <property type="molecule type" value="Genomic_DNA"/>
</dbReference>
<dbReference type="Pfam" id="PF00817">
    <property type="entry name" value="IMS"/>
    <property type="match status" value="1"/>
</dbReference>
<dbReference type="Gene3D" id="3.30.1490.100">
    <property type="entry name" value="DNA polymerase, Y-family, little finger domain"/>
    <property type="match status" value="1"/>
</dbReference>
<comment type="caution">
    <text evidence="3">The sequence shown here is derived from an EMBL/GenBank/DDBJ whole genome shotgun (WGS) entry which is preliminary data.</text>
</comment>
<dbReference type="SUPFAM" id="SSF100879">
    <property type="entry name" value="Lesion bypass DNA polymerase (Y-family), little finger domain"/>
    <property type="match status" value="1"/>
</dbReference>
<keyword evidence="3" id="KW-0548">Nucleotidyltransferase</keyword>
<dbReference type="InterPro" id="IPR036775">
    <property type="entry name" value="DNA_pol_Y-fam_lit_finger_sf"/>
</dbReference>
<accession>A0A0G1EWF6</accession>
<dbReference type="SUPFAM" id="SSF56672">
    <property type="entry name" value="DNA/RNA polymerases"/>
    <property type="match status" value="1"/>
</dbReference>
<gene>
    <name evidence="3" type="ORF">UV61_C0002G0077</name>
</gene>
<dbReference type="GO" id="GO:0005829">
    <property type="term" value="C:cytosol"/>
    <property type="evidence" value="ECO:0007669"/>
    <property type="project" value="TreeGrafter"/>
</dbReference>
<dbReference type="Proteomes" id="UP000034050">
    <property type="component" value="Unassembled WGS sequence"/>
</dbReference>
<dbReference type="InterPro" id="IPR043502">
    <property type="entry name" value="DNA/RNA_pol_sf"/>
</dbReference>
<evidence type="ECO:0000313" key="3">
    <source>
        <dbReference type="EMBL" id="KKS87356.1"/>
    </source>
</evidence>
<proteinExistence type="inferred from homology"/>
<evidence type="ECO:0000256" key="1">
    <source>
        <dbReference type="ARBA" id="ARBA00010945"/>
    </source>
</evidence>
<dbReference type="PATRIC" id="fig|1618446.3.peg.200"/>
<dbReference type="PANTHER" id="PTHR11076">
    <property type="entry name" value="DNA REPAIR POLYMERASE UMUC / TRANSFERASE FAMILY MEMBER"/>
    <property type="match status" value="1"/>
</dbReference>
<organism evidence="3 4">
    <name type="scientific">Candidatus Gottesmanbacteria bacterium GW2011_GWB1_43_11</name>
    <dbReference type="NCBI Taxonomy" id="1618446"/>
    <lineage>
        <taxon>Bacteria</taxon>
        <taxon>Candidatus Gottesmaniibacteriota</taxon>
    </lineage>
</organism>
<dbReference type="InterPro" id="IPR050116">
    <property type="entry name" value="DNA_polymerase-Y"/>
</dbReference>